<dbReference type="RefSeq" id="WP_280175083.1">
    <property type="nucleotide sequence ID" value="NZ_FSQT01000001.1"/>
</dbReference>
<reference evidence="2" key="1">
    <citation type="submission" date="2016-12" db="EMBL/GenBank/DDBJ databases">
        <authorList>
            <person name="Varghese N."/>
            <person name="Submissions S."/>
        </authorList>
    </citation>
    <scope>NUCLEOTIDE SEQUENCE [LARGE SCALE GENOMIC DNA]</scope>
    <source>
        <strain evidence="2">DSM 45599</strain>
    </source>
</reference>
<protein>
    <submittedName>
        <fullName evidence="1">Uncharacterized protein</fullName>
    </submittedName>
</protein>
<dbReference type="EMBL" id="FSQT01000001">
    <property type="protein sequence ID" value="SIM48003.1"/>
    <property type="molecule type" value="Genomic_DNA"/>
</dbReference>
<organism evidence="1 2">
    <name type="scientific">Micromonospora cremea</name>
    <dbReference type="NCBI Taxonomy" id="709881"/>
    <lineage>
        <taxon>Bacteria</taxon>
        <taxon>Bacillati</taxon>
        <taxon>Actinomycetota</taxon>
        <taxon>Actinomycetes</taxon>
        <taxon>Micromonosporales</taxon>
        <taxon>Micromonosporaceae</taxon>
        <taxon>Micromonospora</taxon>
    </lineage>
</organism>
<name>A0A1N5THW6_9ACTN</name>
<gene>
    <name evidence="1" type="ORF">SAMN04489832_0185</name>
</gene>
<evidence type="ECO:0000313" key="2">
    <source>
        <dbReference type="Proteomes" id="UP000185124"/>
    </source>
</evidence>
<keyword evidence="2" id="KW-1185">Reference proteome</keyword>
<proteinExistence type="predicted"/>
<sequence length="40" mass="4622">MECCPNPPELRWILDVAVAVLPPKDSRTLRKQFAALDELW</sequence>
<accession>A0A1N5THW6</accession>
<dbReference type="AlphaFoldDB" id="A0A1N5THW6"/>
<dbReference type="Proteomes" id="UP000185124">
    <property type="component" value="Unassembled WGS sequence"/>
</dbReference>
<evidence type="ECO:0000313" key="1">
    <source>
        <dbReference type="EMBL" id="SIM48003.1"/>
    </source>
</evidence>